<evidence type="ECO:0000259" key="15">
    <source>
        <dbReference type="PROSITE" id="PS51751"/>
    </source>
</evidence>
<evidence type="ECO:0000256" key="9">
    <source>
        <dbReference type="ARBA" id="ARBA00023136"/>
    </source>
</evidence>
<evidence type="ECO:0000256" key="5">
    <source>
        <dbReference type="ARBA" id="ARBA00022955"/>
    </source>
</evidence>
<evidence type="ECO:0000256" key="6">
    <source>
        <dbReference type="ARBA" id="ARBA00022989"/>
    </source>
</evidence>
<keyword evidence="4 13" id="KW-0812">Transmembrane</keyword>
<accession>A0A6A6C583</accession>
<keyword evidence="11" id="KW-0753">Steroid metabolism</keyword>
<dbReference type="OrthoDB" id="58557at2759"/>
<dbReference type="InterPro" id="IPR007905">
    <property type="entry name" value="EBP"/>
</dbReference>
<dbReference type="GO" id="GO:0016020">
    <property type="term" value="C:membrane"/>
    <property type="evidence" value="ECO:0007669"/>
    <property type="project" value="UniProtKB-SubCell"/>
</dbReference>
<dbReference type="AlphaFoldDB" id="A0A6A6C583"/>
<keyword evidence="8" id="KW-0443">Lipid metabolism</keyword>
<dbReference type="EMBL" id="ML993622">
    <property type="protein sequence ID" value="KAF2161032.1"/>
    <property type="molecule type" value="Genomic_DNA"/>
</dbReference>
<feature type="transmembrane region" description="Helical" evidence="14">
    <location>
        <begin position="179"/>
        <end position="196"/>
    </location>
</feature>
<feature type="transmembrane region" description="Helical" evidence="14">
    <location>
        <begin position="47"/>
        <end position="67"/>
    </location>
</feature>
<evidence type="ECO:0000256" key="7">
    <source>
        <dbReference type="ARBA" id="ARBA00023011"/>
    </source>
</evidence>
<dbReference type="Pfam" id="PF05241">
    <property type="entry name" value="EBP"/>
    <property type="match status" value="1"/>
</dbReference>
<dbReference type="GO" id="GO:0016126">
    <property type="term" value="P:sterol biosynthetic process"/>
    <property type="evidence" value="ECO:0007669"/>
    <property type="project" value="UniProtKB-KW"/>
</dbReference>
<evidence type="ECO:0000256" key="13">
    <source>
        <dbReference type="PROSITE-ProRule" id="PRU01087"/>
    </source>
</evidence>
<comment type="similarity">
    <text evidence="2">Belongs to the EBP family.</text>
</comment>
<evidence type="ECO:0000256" key="14">
    <source>
        <dbReference type="SAM" id="Phobius"/>
    </source>
</evidence>
<evidence type="ECO:0000313" key="16">
    <source>
        <dbReference type="EMBL" id="KAF2161032.1"/>
    </source>
</evidence>
<evidence type="ECO:0000256" key="12">
    <source>
        <dbReference type="ARBA" id="ARBA00023235"/>
    </source>
</evidence>
<dbReference type="GO" id="GO:0005783">
    <property type="term" value="C:endoplasmic reticulum"/>
    <property type="evidence" value="ECO:0007669"/>
    <property type="project" value="TreeGrafter"/>
</dbReference>
<gene>
    <name evidence="16" type="ORF">M409DRAFT_70099</name>
</gene>
<keyword evidence="9 13" id="KW-0472">Membrane</keyword>
<proteinExistence type="inferred from homology"/>
<keyword evidence="5" id="KW-0752">Steroid biosynthesis</keyword>
<keyword evidence="6 13" id="KW-1133">Transmembrane helix</keyword>
<organism evidence="16 17">
    <name type="scientific">Zasmidium cellare ATCC 36951</name>
    <dbReference type="NCBI Taxonomy" id="1080233"/>
    <lineage>
        <taxon>Eukaryota</taxon>
        <taxon>Fungi</taxon>
        <taxon>Dikarya</taxon>
        <taxon>Ascomycota</taxon>
        <taxon>Pezizomycotina</taxon>
        <taxon>Dothideomycetes</taxon>
        <taxon>Dothideomycetidae</taxon>
        <taxon>Mycosphaerellales</taxon>
        <taxon>Mycosphaerellaceae</taxon>
        <taxon>Zasmidium</taxon>
    </lineage>
</organism>
<keyword evidence="3" id="KW-0444">Lipid biosynthesis</keyword>
<feature type="transmembrane region" description="Helical" evidence="14">
    <location>
        <begin position="79"/>
        <end position="101"/>
    </location>
</feature>
<evidence type="ECO:0000313" key="17">
    <source>
        <dbReference type="Proteomes" id="UP000799537"/>
    </source>
</evidence>
<name>A0A6A6C583_ZASCE</name>
<evidence type="ECO:0000256" key="10">
    <source>
        <dbReference type="ARBA" id="ARBA00023166"/>
    </source>
</evidence>
<evidence type="ECO:0000256" key="1">
    <source>
        <dbReference type="ARBA" id="ARBA00004141"/>
    </source>
</evidence>
<dbReference type="PANTHER" id="PTHR14207:SF0">
    <property type="entry name" value="3-BETA-HYDROXYSTEROID-DELTA(8),DELTA(7)-ISOMERASE"/>
    <property type="match status" value="1"/>
</dbReference>
<feature type="transmembrane region" description="Helical" evidence="14">
    <location>
        <begin position="202"/>
        <end position="224"/>
    </location>
</feature>
<evidence type="ECO:0000256" key="4">
    <source>
        <dbReference type="ARBA" id="ARBA00022692"/>
    </source>
</evidence>
<dbReference type="InterPro" id="IPR033118">
    <property type="entry name" value="EXPERA"/>
</dbReference>
<dbReference type="GeneID" id="54571842"/>
<keyword evidence="12" id="KW-0413">Isomerase</keyword>
<evidence type="ECO:0000256" key="2">
    <source>
        <dbReference type="ARBA" id="ARBA00008337"/>
    </source>
</evidence>
<keyword evidence="10" id="KW-1207">Sterol metabolism</keyword>
<feature type="domain" description="EXPERA" evidence="15">
    <location>
        <begin position="77"/>
        <end position="223"/>
    </location>
</feature>
<dbReference type="RefSeq" id="XP_033661921.1">
    <property type="nucleotide sequence ID" value="XM_033818570.1"/>
</dbReference>
<sequence length="247" mass="28029">MAAPVVDIIANGSSATQQQQLVNNYNPYYPIGSYIEGYAANEWSVPALLGVFFGACTLLLPTTYILAKRLQPTLNKTELITILWFVLSGSIHIFFEGYYAYNYDTLGSKQTLIGQMWKEYAFSDSRYLTKNSFVLSVETVTVVCWGPGCFLVAALIFQRHPLRHPLQMLVSFGQLYGDALYYATCLFDHYVAGISYSRPEAFYFYCYFVLMNFFWILIPGILIYQSTMHAASAIETVQRLKSGKKVQ</sequence>
<evidence type="ECO:0000256" key="11">
    <source>
        <dbReference type="ARBA" id="ARBA00023221"/>
    </source>
</evidence>
<comment type="subcellular location">
    <subcellularLocation>
        <location evidence="1">Membrane</location>
        <topology evidence="1">Multi-pass membrane protein</topology>
    </subcellularLocation>
</comment>
<reference evidence="16" key="1">
    <citation type="journal article" date="2020" name="Stud. Mycol.">
        <title>101 Dothideomycetes genomes: a test case for predicting lifestyles and emergence of pathogens.</title>
        <authorList>
            <person name="Haridas S."/>
            <person name="Albert R."/>
            <person name="Binder M."/>
            <person name="Bloem J."/>
            <person name="Labutti K."/>
            <person name="Salamov A."/>
            <person name="Andreopoulos B."/>
            <person name="Baker S."/>
            <person name="Barry K."/>
            <person name="Bills G."/>
            <person name="Bluhm B."/>
            <person name="Cannon C."/>
            <person name="Castanera R."/>
            <person name="Culley D."/>
            <person name="Daum C."/>
            <person name="Ezra D."/>
            <person name="Gonzalez J."/>
            <person name="Henrissat B."/>
            <person name="Kuo A."/>
            <person name="Liang C."/>
            <person name="Lipzen A."/>
            <person name="Lutzoni F."/>
            <person name="Magnuson J."/>
            <person name="Mondo S."/>
            <person name="Nolan M."/>
            <person name="Ohm R."/>
            <person name="Pangilinan J."/>
            <person name="Park H.-J."/>
            <person name="Ramirez L."/>
            <person name="Alfaro M."/>
            <person name="Sun H."/>
            <person name="Tritt A."/>
            <person name="Yoshinaga Y."/>
            <person name="Zwiers L.-H."/>
            <person name="Turgeon B."/>
            <person name="Goodwin S."/>
            <person name="Spatafora J."/>
            <person name="Crous P."/>
            <person name="Grigoriev I."/>
        </authorList>
    </citation>
    <scope>NUCLEOTIDE SEQUENCE</scope>
    <source>
        <strain evidence="16">ATCC 36951</strain>
    </source>
</reference>
<evidence type="ECO:0000256" key="8">
    <source>
        <dbReference type="ARBA" id="ARBA00023098"/>
    </source>
</evidence>
<dbReference type="GO" id="GO:0004769">
    <property type="term" value="F:steroid Delta-isomerase activity"/>
    <property type="evidence" value="ECO:0007669"/>
    <property type="project" value="TreeGrafter"/>
</dbReference>
<dbReference type="GO" id="GO:0000247">
    <property type="term" value="F:C-8 sterol isomerase activity"/>
    <property type="evidence" value="ECO:0007669"/>
    <property type="project" value="TreeGrafter"/>
</dbReference>
<feature type="transmembrane region" description="Helical" evidence="14">
    <location>
        <begin position="133"/>
        <end position="158"/>
    </location>
</feature>
<dbReference type="Proteomes" id="UP000799537">
    <property type="component" value="Unassembled WGS sequence"/>
</dbReference>
<dbReference type="GO" id="GO:0047750">
    <property type="term" value="F:cholestenol delta-isomerase activity"/>
    <property type="evidence" value="ECO:0007669"/>
    <property type="project" value="InterPro"/>
</dbReference>
<keyword evidence="7" id="KW-0756">Sterol biosynthesis</keyword>
<protein>
    <recommendedName>
        <fullName evidence="15">EXPERA domain-containing protein</fullName>
    </recommendedName>
</protein>
<dbReference type="PANTHER" id="PTHR14207">
    <property type="entry name" value="STEROL ISOMERASE"/>
    <property type="match status" value="1"/>
</dbReference>
<keyword evidence="17" id="KW-1185">Reference proteome</keyword>
<evidence type="ECO:0000256" key="3">
    <source>
        <dbReference type="ARBA" id="ARBA00022516"/>
    </source>
</evidence>
<dbReference type="PROSITE" id="PS51751">
    <property type="entry name" value="EXPERA"/>
    <property type="match status" value="1"/>
</dbReference>